<keyword evidence="1" id="KW-0732">Signal</keyword>
<evidence type="ECO:0000313" key="3">
    <source>
        <dbReference type="Proteomes" id="UP001261871"/>
    </source>
</evidence>
<feature type="signal peptide" evidence="1">
    <location>
        <begin position="1"/>
        <end position="20"/>
    </location>
</feature>
<reference evidence="2 3" key="1">
    <citation type="submission" date="2023-07" db="EMBL/GenBank/DDBJ databases">
        <title>Sorghum-associated microbial communities from plants grown in Nebraska, USA.</title>
        <authorList>
            <person name="Schachtman D."/>
        </authorList>
    </citation>
    <scope>NUCLEOTIDE SEQUENCE [LARGE SCALE GENOMIC DNA]</scope>
    <source>
        <strain evidence="2 3">BE124</strain>
    </source>
</reference>
<proteinExistence type="predicted"/>
<evidence type="ECO:0000313" key="2">
    <source>
        <dbReference type="EMBL" id="MDR6844434.1"/>
    </source>
</evidence>
<protein>
    <recommendedName>
        <fullName evidence="4">Outer membrane insertion C-terminal signal</fullName>
    </recommendedName>
</protein>
<evidence type="ECO:0008006" key="4">
    <source>
        <dbReference type="Google" id="ProtNLM"/>
    </source>
</evidence>
<accession>A0ABU1S083</accession>
<dbReference type="Proteomes" id="UP001261871">
    <property type="component" value="Unassembled WGS sequence"/>
</dbReference>
<keyword evidence="3" id="KW-1185">Reference proteome</keyword>
<name>A0ABU1S083_9FLAO</name>
<sequence>MKKNYCCFCLLIGLAFTSQAQENILKNTIGLRIGNNHGLGIEISYQKKLLPKNRLELDLGWTNDNNTDAIKITGIYQWYWNIEKDLDWFTGFGGGIGTWNTNDNYNNVYGNDNGVFAVICGDVGIEYNFKDIPIQLAIDLRPEFVFNNYQKNDFGFNLGLAMRYKFK</sequence>
<dbReference type="EMBL" id="JAVDTX010000002">
    <property type="protein sequence ID" value="MDR6844434.1"/>
    <property type="molecule type" value="Genomic_DNA"/>
</dbReference>
<evidence type="ECO:0000256" key="1">
    <source>
        <dbReference type="SAM" id="SignalP"/>
    </source>
</evidence>
<feature type="chain" id="PRO_5046550162" description="Outer membrane insertion C-terminal signal" evidence="1">
    <location>
        <begin position="21"/>
        <end position="167"/>
    </location>
</feature>
<organism evidence="2 3">
    <name type="scientific">Flavobacterium granuli</name>
    <dbReference type="NCBI Taxonomy" id="280093"/>
    <lineage>
        <taxon>Bacteria</taxon>
        <taxon>Pseudomonadati</taxon>
        <taxon>Bacteroidota</taxon>
        <taxon>Flavobacteriia</taxon>
        <taxon>Flavobacteriales</taxon>
        <taxon>Flavobacteriaceae</taxon>
        <taxon>Flavobacterium</taxon>
    </lineage>
</organism>
<comment type="caution">
    <text evidence="2">The sequence shown here is derived from an EMBL/GenBank/DDBJ whole genome shotgun (WGS) entry which is preliminary data.</text>
</comment>
<dbReference type="RefSeq" id="WP_310004798.1">
    <property type="nucleotide sequence ID" value="NZ_JAVDTX010000002.1"/>
</dbReference>
<gene>
    <name evidence="2" type="ORF">J2W95_001125</name>
</gene>